<dbReference type="Proteomes" id="UP000034119">
    <property type="component" value="Unassembled WGS sequence"/>
</dbReference>
<accession>A0A0G1XT09</accession>
<comment type="caution">
    <text evidence="1">The sequence shown here is derived from an EMBL/GenBank/DDBJ whole genome shotgun (WGS) entry which is preliminary data.</text>
</comment>
<dbReference type="EMBL" id="LCPW01000010">
    <property type="protein sequence ID" value="KKW05707.1"/>
    <property type="molecule type" value="Genomic_DNA"/>
</dbReference>
<gene>
    <name evidence="1" type="ORF">UY40_C0010G0004</name>
</gene>
<organism evidence="1 2">
    <name type="scientific">candidate division CPR1 bacterium GW2011_GWC1_49_13</name>
    <dbReference type="NCBI Taxonomy" id="1618342"/>
    <lineage>
        <taxon>Bacteria</taxon>
        <taxon>candidate division CPR1</taxon>
    </lineage>
</organism>
<dbReference type="AlphaFoldDB" id="A0A0G1XT09"/>
<sequence>MTNVEEAILKTLCYRDIFDYPLTLSEIHKFLVGEKANEITTKKYLEELKERGVVGEKDGFYFLAGKPELARRRVTRSGLSAQKYEQAYELSQLLKDIPWVKAVGAPAGLAGKGLGLSSFYA</sequence>
<dbReference type="STRING" id="1618342.UY40_C0010G0004"/>
<protein>
    <submittedName>
        <fullName evidence="1">Uncharacterized protein</fullName>
    </submittedName>
</protein>
<evidence type="ECO:0000313" key="2">
    <source>
        <dbReference type="Proteomes" id="UP000034119"/>
    </source>
</evidence>
<reference evidence="1 2" key="1">
    <citation type="journal article" date="2015" name="Nature">
        <title>rRNA introns, odd ribosomes, and small enigmatic genomes across a large radiation of phyla.</title>
        <authorList>
            <person name="Brown C.T."/>
            <person name="Hug L.A."/>
            <person name="Thomas B.C."/>
            <person name="Sharon I."/>
            <person name="Castelle C.J."/>
            <person name="Singh A."/>
            <person name="Wilkins M.J."/>
            <person name="Williams K.H."/>
            <person name="Banfield J.F."/>
        </authorList>
    </citation>
    <scope>NUCLEOTIDE SEQUENCE [LARGE SCALE GENOMIC DNA]</scope>
</reference>
<name>A0A0G1XT09_9BACT</name>
<evidence type="ECO:0000313" key="1">
    <source>
        <dbReference type="EMBL" id="KKW05707.1"/>
    </source>
</evidence>
<proteinExistence type="predicted"/>